<gene>
    <name evidence="2" type="ORF">EVAR_3543_1</name>
</gene>
<feature type="signal peptide" evidence="1">
    <location>
        <begin position="1"/>
        <end position="17"/>
    </location>
</feature>
<sequence>MLRWVAAFVVLTRYVSSKAPDFGKYHTVTTNLTTCPNSPPDPFEMSLTWARTKSGVDQFVLKYDLPKDIGPIGGSIRLMRWNNRSYVDVIHVKTKNICETFVIGKAIELWPKADSRCYFLKGNFTHKIVDGNRMAHMFLGTSLPYGRYMSKIELSYGKRFLGCRLIDGYLEPAK</sequence>
<keyword evidence="1" id="KW-0732">Signal</keyword>
<evidence type="ECO:0000313" key="3">
    <source>
        <dbReference type="Proteomes" id="UP000299102"/>
    </source>
</evidence>
<organism evidence="2 3">
    <name type="scientific">Eumeta variegata</name>
    <name type="common">Bagworm moth</name>
    <name type="synonym">Eumeta japonica</name>
    <dbReference type="NCBI Taxonomy" id="151549"/>
    <lineage>
        <taxon>Eukaryota</taxon>
        <taxon>Metazoa</taxon>
        <taxon>Ecdysozoa</taxon>
        <taxon>Arthropoda</taxon>
        <taxon>Hexapoda</taxon>
        <taxon>Insecta</taxon>
        <taxon>Pterygota</taxon>
        <taxon>Neoptera</taxon>
        <taxon>Endopterygota</taxon>
        <taxon>Lepidoptera</taxon>
        <taxon>Glossata</taxon>
        <taxon>Ditrysia</taxon>
        <taxon>Tineoidea</taxon>
        <taxon>Psychidae</taxon>
        <taxon>Oiketicinae</taxon>
        <taxon>Eumeta</taxon>
    </lineage>
</organism>
<dbReference type="Proteomes" id="UP000299102">
    <property type="component" value="Unassembled WGS sequence"/>
</dbReference>
<accession>A0A4C1SVF5</accession>
<dbReference type="EMBL" id="BGZK01000021">
    <property type="protein sequence ID" value="GBP06179.1"/>
    <property type="molecule type" value="Genomic_DNA"/>
</dbReference>
<keyword evidence="3" id="KW-1185">Reference proteome</keyword>
<comment type="caution">
    <text evidence="2">The sequence shown here is derived from an EMBL/GenBank/DDBJ whole genome shotgun (WGS) entry which is preliminary data.</text>
</comment>
<feature type="chain" id="PRO_5020030223" evidence="1">
    <location>
        <begin position="18"/>
        <end position="174"/>
    </location>
</feature>
<evidence type="ECO:0000256" key="1">
    <source>
        <dbReference type="SAM" id="SignalP"/>
    </source>
</evidence>
<proteinExistence type="predicted"/>
<dbReference type="AlphaFoldDB" id="A0A4C1SVF5"/>
<reference evidence="2 3" key="1">
    <citation type="journal article" date="2019" name="Commun. Biol.">
        <title>The bagworm genome reveals a unique fibroin gene that provides high tensile strength.</title>
        <authorList>
            <person name="Kono N."/>
            <person name="Nakamura H."/>
            <person name="Ohtoshi R."/>
            <person name="Tomita M."/>
            <person name="Numata K."/>
            <person name="Arakawa K."/>
        </authorList>
    </citation>
    <scope>NUCLEOTIDE SEQUENCE [LARGE SCALE GENOMIC DNA]</scope>
</reference>
<protein>
    <submittedName>
        <fullName evidence="2">Uncharacterized protein</fullName>
    </submittedName>
</protein>
<name>A0A4C1SVF5_EUMVA</name>
<dbReference type="OrthoDB" id="10471574at2759"/>
<evidence type="ECO:0000313" key="2">
    <source>
        <dbReference type="EMBL" id="GBP06179.1"/>
    </source>
</evidence>